<proteinExistence type="predicted"/>
<keyword evidence="2" id="KW-1003">Cell membrane</keyword>
<dbReference type="PRINTS" id="PR01437">
    <property type="entry name" value="NUOXDRDTASE4"/>
</dbReference>
<sequence>MPVVCLKHRHWSQPISLTILAAMVLVSILNLHNVVNHGEVRYAFSGWTAPLGIEWVADGLASVILVLLSVLGLLGVVFTGPTSPKALGGRIVHYYTLILLFFSALTGIVFARDLFNLFVFLEVAAISSYALIGVAGGRALFAAFRYLILGTIGASIYLLGVSYLYAVTGTLNMADMADKLPFLLGSKALVGGLLFIFIGLGIKMALVPFHAWMPEAYAYAPDSVSPILASLLTKIALLAWVRIIYWVLNASIVVYGIPILLLVAVLGALAAVIGASLALAQRDLKMMFAYGGISHIGIILIGIGQGNQTGFVGGIFYLLNDAVMQAALFFLAGVAFCHYGVRTIDDIGRVGKQAPWLTGSLVVIALGMVGLPPTGGFFGKWNIILGALEAGNYVSVAAVVLSTLLTLAYFVKLFEGIFRQTSTRLDVQFGEIPLSFKMTLGVTSAAIMLLGLFSSPIVQLLLNHALPPSF</sequence>
<feature type="transmembrane region" description="Helical" evidence="6">
    <location>
        <begin position="393"/>
        <end position="414"/>
    </location>
</feature>
<reference evidence="8" key="1">
    <citation type="submission" date="2018-05" db="EMBL/GenBank/DDBJ databases">
        <authorList>
            <person name="Lanie J.A."/>
            <person name="Ng W.-L."/>
            <person name="Kazmierczak K.M."/>
            <person name="Andrzejewski T.M."/>
            <person name="Davidsen T.M."/>
            <person name="Wayne K.J."/>
            <person name="Tettelin H."/>
            <person name="Glass J.I."/>
            <person name="Rusch D."/>
            <person name="Podicherti R."/>
            <person name="Tsui H.-C.T."/>
            <person name="Winkler M.E."/>
        </authorList>
    </citation>
    <scope>NUCLEOTIDE SEQUENCE</scope>
</reference>
<keyword evidence="5 6" id="KW-0472">Membrane</keyword>
<evidence type="ECO:0000256" key="5">
    <source>
        <dbReference type="ARBA" id="ARBA00023136"/>
    </source>
</evidence>
<evidence type="ECO:0000256" key="1">
    <source>
        <dbReference type="ARBA" id="ARBA00004651"/>
    </source>
</evidence>
<evidence type="ECO:0000256" key="4">
    <source>
        <dbReference type="ARBA" id="ARBA00022989"/>
    </source>
</evidence>
<dbReference type="PANTHER" id="PTHR42703:SF1">
    <property type="entry name" value="NA(+)_H(+) ANTIPORTER SUBUNIT D1"/>
    <property type="match status" value="1"/>
</dbReference>
<evidence type="ECO:0000256" key="6">
    <source>
        <dbReference type="SAM" id="Phobius"/>
    </source>
</evidence>
<comment type="subcellular location">
    <subcellularLocation>
        <location evidence="1">Cell membrane</location>
        <topology evidence="1">Multi-pass membrane protein</topology>
    </subcellularLocation>
</comment>
<feature type="domain" description="NADH:quinone oxidoreductase/Mrp antiporter transmembrane" evidence="7">
    <location>
        <begin position="111"/>
        <end position="406"/>
    </location>
</feature>
<protein>
    <recommendedName>
        <fullName evidence="7">NADH:quinone oxidoreductase/Mrp antiporter transmembrane domain-containing protein</fullName>
    </recommendedName>
</protein>
<dbReference type="GO" id="GO:0042773">
    <property type="term" value="P:ATP synthesis coupled electron transport"/>
    <property type="evidence" value="ECO:0007669"/>
    <property type="project" value="InterPro"/>
</dbReference>
<dbReference type="InterPro" id="IPR050586">
    <property type="entry name" value="CPA3_Na-H_Antiporter_D"/>
</dbReference>
<feature type="transmembrane region" description="Helical" evidence="6">
    <location>
        <begin position="227"/>
        <end position="248"/>
    </location>
</feature>
<dbReference type="InterPro" id="IPR003918">
    <property type="entry name" value="NADH_UbQ_OxRdtase"/>
</dbReference>
<feature type="transmembrane region" description="Helical" evidence="6">
    <location>
        <begin position="55"/>
        <end position="79"/>
    </location>
</feature>
<keyword evidence="3 6" id="KW-0812">Transmembrane</keyword>
<feature type="transmembrane region" description="Helical" evidence="6">
    <location>
        <begin position="117"/>
        <end position="134"/>
    </location>
</feature>
<feature type="transmembrane region" description="Helical" evidence="6">
    <location>
        <begin position="146"/>
        <end position="168"/>
    </location>
</feature>
<feature type="transmembrane region" description="Helical" evidence="6">
    <location>
        <begin position="254"/>
        <end position="280"/>
    </location>
</feature>
<feature type="transmembrane region" description="Helical" evidence="6">
    <location>
        <begin position="15"/>
        <end position="35"/>
    </location>
</feature>
<feature type="transmembrane region" description="Helical" evidence="6">
    <location>
        <begin position="91"/>
        <end position="111"/>
    </location>
</feature>
<dbReference type="EMBL" id="UINC01006635">
    <property type="protein sequence ID" value="SVA28727.1"/>
    <property type="molecule type" value="Genomic_DNA"/>
</dbReference>
<organism evidence="8">
    <name type="scientific">marine metagenome</name>
    <dbReference type="NCBI Taxonomy" id="408172"/>
    <lineage>
        <taxon>unclassified sequences</taxon>
        <taxon>metagenomes</taxon>
        <taxon>ecological metagenomes</taxon>
    </lineage>
</organism>
<feature type="transmembrane region" description="Helical" evidence="6">
    <location>
        <begin position="353"/>
        <end position="373"/>
    </location>
</feature>
<evidence type="ECO:0000259" key="7">
    <source>
        <dbReference type="Pfam" id="PF00361"/>
    </source>
</evidence>
<dbReference type="GO" id="GO:0008137">
    <property type="term" value="F:NADH dehydrogenase (ubiquinone) activity"/>
    <property type="evidence" value="ECO:0007669"/>
    <property type="project" value="InterPro"/>
</dbReference>
<evidence type="ECO:0000256" key="2">
    <source>
        <dbReference type="ARBA" id="ARBA00022475"/>
    </source>
</evidence>
<evidence type="ECO:0000313" key="8">
    <source>
        <dbReference type="EMBL" id="SVA28727.1"/>
    </source>
</evidence>
<feature type="transmembrane region" description="Helical" evidence="6">
    <location>
        <begin position="434"/>
        <end position="462"/>
    </location>
</feature>
<feature type="transmembrane region" description="Helical" evidence="6">
    <location>
        <begin position="188"/>
        <end position="206"/>
    </location>
</feature>
<gene>
    <name evidence="8" type="ORF">METZ01_LOCUS81581</name>
</gene>
<accession>A0A381UN10</accession>
<dbReference type="Pfam" id="PF00361">
    <property type="entry name" value="Proton_antipo_M"/>
    <property type="match status" value="1"/>
</dbReference>
<dbReference type="AlphaFoldDB" id="A0A381UN10"/>
<feature type="transmembrane region" description="Helical" evidence="6">
    <location>
        <begin position="287"/>
        <end position="303"/>
    </location>
</feature>
<feature type="transmembrane region" description="Helical" evidence="6">
    <location>
        <begin position="323"/>
        <end position="341"/>
    </location>
</feature>
<dbReference type="PANTHER" id="PTHR42703">
    <property type="entry name" value="NADH DEHYDROGENASE"/>
    <property type="match status" value="1"/>
</dbReference>
<keyword evidence="4 6" id="KW-1133">Transmembrane helix</keyword>
<dbReference type="GO" id="GO:0005886">
    <property type="term" value="C:plasma membrane"/>
    <property type="evidence" value="ECO:0007669"/>
    <property type="project" value="UniProtKB-SubCell"/>
</dbReference>
<evidence type="ECO:0000256" key="3">
    <source>
        <dbReference type="ARBA" id="ARBA00022692"/>
    </source>
</evidence>
<name>A0A381UN10_9ZZZZ</name>
<dbReference type="InterPro" id="IPR001750">
    <property type="entry name" value="ND/Mrp_TM"/>
</dbReference>